<dbReference type="Pfam" id="PF00480">
    <property type="entry name" value="ROK"/>
    <property type="match status" value="1"/>
</dbReference>
<protein>
    <submittedName>
        <fullName evidence="4">ROK family transcriptional regulator</fullName>
    </submittedName>
</protein>
<dbReference type="PANTHER" id="PTHR18964:SF149">
    <property type="entry name" value="BIFUNCTIONAL UDP-N-ACETYLGLUCOSAMINE 2-EPIMERASE_N-ACETYLMANNOSAMINE KINASE"/>
    <property type="match status" value="1"/>
</dbReference>
<evidence type="ECO:0000313" key="4">
    <source>
        <dbReference type="EMBL" id="HEF65350.1"/>
    </source>
</evidence>
<dbReference type="EMBL" id="DSJL01000011">
    <property type="protein sequence ID" value="HEF65350.1"/>
    <property type="molecule type" value="Genomic_DNA"/>
</dbReference>
<dbReference type="PANTHER" id="PTHR18964">
    <property type="entry name" value="ROK (REPRESSOR, ORF, KINASE) FAMILY"/>
    <property type="match status" value="1"/>
</dbReference>
<evidence type="ECO:0000256" key="2">
    <source>
        <dbReference type="SAM" id="MobiDB-lite"/>
    </source>
</evidence>
<dbReference type="AlphaFoldDB" id="A0A7C1G2X7"/>
<dbReference type="Pfam" id="PF09339">
    <property type="entry name" value="HTH_IclR"/>
    <property type="match status" value="1"/>
</dbReference>
<feature type="compositionally biased region" description="Polar residues" evidence="2">
    <location>
        <begin position="452"/>
        <end position="462"/>
    </location>
</feature>
<reference evidence="4" key="1">
    <citation type="journal article" date="2020" name="mSystems">
        <title>Genome- and Community-Level Interaction Insights into Carbon Utilization and Element Cycling Functions of Hydrothermarchaeota in Hydrothermal Sediment.</title>
        <authorList>
            <person name="Zhou Z."/>
            <person name="Liu Y."/>
            <person name="Xu W."/>
            <person name="Pan J."/>
            <person name="Luo Z.H."/>
            <person name="Li M."/>
        </authorList>
    </citation>
    <scope>NUCLEOTIDE SEQUENCE [LARGE SCALE GENOMIC DNA]</scope>
    <source>
        <strain evidence="4">SpSt-222</strain>
    </source>
</reference>
<comment type="caution">
    <text evidence="4">The sequence shown here is derived from an EMBL/GenBank/DDBJ whole genome shotgun (WGS) entry which is preliminary data.</text>
</comment>
<proteinExistence type="inferred from homology"/>
<organism evidence="4">
    <name type="scientific">Thermomicrobium roseum</name>
    <dbReference type="NCBI Taxonomy" id="500"/>
    <lineage>
        <taxon>Bacteria</taxon>
        <taxon>Pseudomonadati</taxon>
        <taxon>Thermomicrobiota</taxon>
        <taxon>Thermomicrobia</taxon>
        <taxon>Thermomicrobiales</taxon>
        <taxon>Thermomicrobiaceae</taxon>
        <taxon>Thermomicrobium</taxon>
    </lineage>
</organism>
<dbReference type="InterPro" id="IPR036390">
    <property type="entry name" value="WH_DNA-bd_sf"/>
</dbReference>
<dbReference type="Gene3D" id="1.10.10.10">
    <property type="entry name" value="Winged helix-like DNA-binding domain superfamily/Winged helix DNA-binding domain"/>
    <property type="match status" value="1"/>
</dbReference>
<dbReference type="Gene3D" id="3.30.420.40">
    <property type="match status" value="2"/>
</dbReference>
<name>A0A7C1G2X7_THERO</name>
<dbReference type="InterPro" id="IPR043129">
    <property type="entry name" value="ATPase_NBD"/>
</dbReference>
<accession>A0A7C1G2X7</accession>
<dbReference type="SUPFAM" id="SSF53067">
    <property type="entry name" value="Actin-like ATPase domain"/>
    <property type="match status" value="1"/>
</dbReference>
<feature type="region of interest" description="Disordered" evidence="2">
    <location>
        <begin position="411"/>
        <end position="465"/>
    </location>
</feature>
<comment type="similarity">
    <text evidence="1">Belongs to the ROK (NagC/XylR) family.</text>
</comment>
<feature type="domain" description="HTH iclR-type" evidence="3">
    <location>
        <begin position="20"/>
        <end position="60"/>
    </location>
</feature>
<evidence type="ECO:0000259" key="3">
    <source>
        <dbReference type="Pfam" id="PF09339"/>
    </source>
</evidence>
<dbReference type="InterPro" id="IPR000600">
    <property type="entry name" value="ROK"/>
</dbReference>
<evidence type="ECO:0000256" key="1">
    <source>
        <dbReference type="ARBA" id="ARBA00006479"/>
    </source>
</evidence>
<sequence>MHETRVADQRLMRQLNLSLVLNALRLTSPLSRAKLAHATGLNKATVSSLVEELIDTGFVSELGPERTGRTGRPEILLELDRRAGGLIGAEIGVDFISVVIANFAAEIIWRYFERTVPETSETRVLNRLLEIVRQGIRETQGQYDRILGLALGVPGLVDVPSGTLLFAPNLHWHEVPLRSLLEAEFEFPIYVHNEANLAALGESFFGAARDVRSLLYVSSGVGLGGGIVLDGQLVSGATGLAGEIGHMTLVLDGPQCNCGNRGCWETLVSQEAVFQRVRAAIDSGQRSQLQELTHGDLTRLTIPLVVQAAKRGDHVALAALEETAFYLGVGIANLVNALNPEAVVFGGVLSLASDFLMPTIQRVIQERALRWLARPLRLLVATHGFDACVMGGVALVYQQVLSRPFRATRASTQNSRQALASPQRFRDPSAPASRHVGAASRGGGETGDEPQATATSMRGTRQTPHEITALAVVKQDRWLNHRGGES</sequence>
<dbReference type="InterPro" id="IPR036388">
    <property type="entry name" value="WH-like_DNA-bd_sf"/>
</dbReference>
<dbReference type="InterPro" id="IPR005471">
    <property type="entry name" value="Tscrpt_reg_IclR_N"/>
</dbReference>
<feature type="compositionally biased region" description="Polar residues" evidence="2">
    <location>
        <begin position="411"/>
        <end position="420"/>
    </location>
</feature>
<gene>
    <name evidence="4" type="ORF">ENP47_07115</name>
</gene>
<dbReference type="SUPFAM" id="SSF46785">
    <property type="entry name" value="Winged helix' DNA-binding domain"/>
    <property type="match status" value="1"/>
</dbReference>
<dbReference type="CDD" id="cd24076">
    <property type="entry name" value="ASKHA_ATPase_ROK_BsXylR-like"/>
    <property type="match status" value="1"/>
</dbReference>